<dbReference type="Proteomes" id="UP000295146">
    <property type="component" value="Unassembled WGS sequence"/>
</dbReference>
<dbReference type="RefSeq" id="WP_134104360.1">
    <property type="nucleotide sequence ID" value="NZ_SODP01000002.1"/>
</dbReference>
<dbReference type="SUPFAM" id="SSF53474">
    <property type="entry name" value="alpha/beta-Hydrolases"/>
    <property type="match status" value="1"/>
</dbReference>
<dbReference type="InterPro" id="IPR029058">
    <property type="entry name" value="AB_hydrolase_fold"/>
</dbReference>
<dbReference type="EMBL" id="SODP01000002">
    <property type="protein sequence ID" value="TDW69317.1"/>
    <property type="molecule type" value="Genomic_DNA"/>
</dbReference>
<dbReference type="AlphaFoldDB" id="A0A4V3GFR9"/>
<organism evidence="2 3">
    <name type="scientific">Kribbella pratensis</name>
    <dbReference type="NCBI Taxonomy" id="2512112"/>
    <lineage>
        <taxon>Bacteria</taxon>
        <taxon>Bacillati</taxon>
        <taxon>Actinomycetota</taxon>
        <taxon>Actinomycetes</taxon>
        <taxon>Propionibacteriales</taxon>
        <taxon>Kribbellaceae</taxon>
        <taxon>Kribbella</taxon>
    </lineage>
</organism>
<proteinExistence type="predicted"/>
<dbReference type="InterPro" id="IPR000073">
    <property type="entry name" value="AB_hydrolase_1"/>
</dbReference>
<accession>A0A4V3GFR9</accession>
<dbReference type="PANTHER" id="PTHR43433:SF1">
    <property type="entry name" value="BLL5160 PROTEIN"/>
    <property type="match status" value="1"/>
</dbReference>
<dbReference type="Gene3D" id="3.40.50.1820">
    <property type="entry name" value="alpha/beta hydrolase"/>
    <property type="match status" value="1"/>
</dbReference>
<dbReference type="InterPro" id="IPR050471">
    <property type="entry name" value="AB_hydrolase"/>
</dbReference>
<reference evidence="2 3" key="1">
    <citation type="submission" date="2019-03" db="EMBL/GenBank/DDBJ databases">
        <title>Genomic Encyclopedia of Type Strains, Phase III (KMG-III): the genomes of soil and plant-associated and newly described type strains.</title>
        <authorList>
            <person name="Whitman W."/>
        </authorList>
    </citation>
    <scope>NUCLEOTIDE SEQUENCE [LARGE SCALE GENOMIC DNA]</scope>
    <source>
        <strain evidence="2 3">VKM Ac-2573</strain>
    </source>
</reference>
<keyword evidence="2" id="KW-0378">Hydrolase</keyword>
<dbReference type="OrthoDB" id="27092at2"/>
<protein>
    <submittedName>
        <fullName evidence="2">Valacyclovir hydrolase</fullName>
    </submittedName>
</protein>
<evidence type="ECO:0000313" key="2">
    <source>
        <dbReference type="EMBL" id="TDW69317.1"/>
    </source>
</evidence>
<sequence length="252" mass="27021">MAWHGPDGRQIYYEDTGRGETVVLMPGWGGSITDLDRLRREFASGFRVIAVDLPGSGRSQPQPRHYTASYYLDDARALLGVLDALEVEAAHFVGFSDGGENALLMAALEPGRALSAVTWGAAGQVVTSPGMLGRLAHLVDEPIEPLKALAAYLVEAYGVHNARIMAASWAGALGGIVDAGGDVSRSRAALITCPTLMITGTYDPFCPPDMVRDMADAIPRGEYREAFEAGHDVHLSHHGWLLATILDWLGDH</sequence>
<evidence type="ECO:0000313" key="3">
    <source>
        <dbReference type="Proteomes" id="UP000295146"/>
    </source>
</evidence>
<comment type="caution">
    <text evidence="2">The sequence shown here is derived from an EMBL/GenBank/DDBJ whole genome shotgun (WGS) entry which is preliminary data.</text>
</comment>
<dbReference type="GO" id="GO:0016787">
    <property type="term" value="F:hydrolase activity"/>
    <property type="evidence" value="ECO:0007669"/>
    <property type="project" value="UniProtKB-KW"/>
</dbReference>
<evidence type="ECO:0000259" key="1">
    <source>
        <dbReference type="Pfam" id="PF12697"/>
    </source>
</evidence>
<keyword evidence="3" id="KW-1185">Reference proteome</keyword>
<name>A0A4V3GFR9_9ACTN</name>
<feature type="domain" description="AB hydrolase-1" evidence="1">
    <location>
        <begin position="22"/>
        <end position="241"/>
    </location>
</feature>
<gene>
    <name evidence="2" type="ORF">EV653_3341</name>
</gene>
<dbReference type="PRINTS" id="PR00111">
    <property type="entry name" value="ABHYDROLASE"/>
</dbReference>
<dbReference type="Pfam" id="PF12697">
    <property type="entry name" value="Abhydrolase_6"/>
    <property type="match status" value="1"/>
</dbReference>
<dbReference type="PANTHER" id="PTHR43433">
    <property type="entry name" value="HYDROLASE, ALPHA/BETA FOLD FAMILY PROTEIN"/>
    <property type="match status" value="1"/>
</dbReference>